<dbReference type="RefSeq" id="WP_194368124.1">
    <property type="nucleotide sequence ID" value="NZ_CP054492.1"/>
</dbReference>
<evidence type="ECO:0000313" key="2">
    <source>
        <dbReference type="EMBL" id="QOY51008.1"/>
    </source>
</evidence>
<dbReference type="Proteomes" id="UP000593994">
    <property type="component" value="Chromosome"/>
</dbReference>
<dbReference type="PROSITE" id="PS51257">
    <property type="entry name" value="PROKAR_LIPOPROTEIN"/>
    <property type="match status" value="1"/>
</dbReference>
<dbReference type="EMBL" id="CP054492">
    <property type="protein sequence ID" value="QOY51008.1"/>
    <property type="molecule type" value="Genomic_DNA"/>
</dbReference>
<evidence type="ECO:0000313" key="3">
    <source>
        <dbReference type="Proteomes" id="UP000593994"/>
    </source>
</evidence>
<feature type="signal peptide" evidence="1">
    <location>
        <begin position="1"/>
        <end position="21"/>
    </location>
</feature>
<reference evidence="2 3" key="1">
    <citation type="submission" date="2020-05" db="EMBL/GenBank/DDBJ databases">
        <title>Sulfurimonas marisnigri, sp. nov., and Sulfurimonas baltica, sp. nov., manganese oxide reducing chemolithoautotrophs of the class Epsilonproteobacteria isolated from the pelagic redoxclines of the Black and Baltic Seas and emended description of the genus Sulfurimonas.</title>
        <authorList>
            <person name="Henkel J.V."/>
            <person name="Laudan C."/>
            <person name="Werner J."/>
            <person name="Neu T."/>
            <person name="Plewe S."/>
            <person name="Sproer C."/>
            <person name="Bunk B."/>
            <person name="Schulz-Vogt H.N."/>
        </authorList>
    </citation>
    <scope>NUCLEOTIDE SEQUENCE [LARGE SCALE GENOMIC DNA]</scope>
    <source>
        <strain evidence="2 3">GD2</strain>
    </source>
</reference>
<dbReference type="AlphaFoldDB" id="A0A7S7LTD2"/>
<gene>
    <name evidence="2" type="ORF">HUE88_07595</name>
</gene>
<keyword evidence="1" id="KW-0732">Signal</keyword>
<organism evidence="2 3">
    <name type="scientific">Candidatus Sulfurimonas baltica</name>
    <dbReference type="NCBI Taxonomy" id="2740404"/>
    <lineage>
        <taxon>Bacteria</taxon>
        <taxon>Pseudomonadati</taxon>
        <taxon>Campylobacterota</taxon>
        <taxon>Epsilonproteobacteria</taxon>
        <taxon>Campylobacterales</taxon>
        <taxon>Sulfurimonadaceae</taxon>
        <taxon>Sulfurimonas</taxon>
    </lineage>
</organism>
<accession>A0A7S7LTD2</accession>
<feature type="chain" id="PRO_5032981608" evidence="1">
    <location>
        <begin position="22"/>
        <end position="97"/>
    </location>
</feature>
<evidence type="ECO:0000256" key="1">
    <source>
        <dbReference type="SAM" id="SignalP"/>
    </source>
</evidence>
<proteinExistence type="predicted"/>
<protein>
    <submittedName>
        <fullName evidence="2">Uncharacterized protein</fullName>
    </submittedName>
</protein>
<keyword evidence="3" id="KW-1185">Reference proteome</keyword>
<sequence length="97" mass="10453">MKKYMITLTVVFLTVWFTSCSDEGDASFKNGVTVISLVGVDCVTTPTSTDIANYTTLLSGDTIVKDDDNATISIYHDANGTKKICLINNGSSAHLLR</sequence>
<name>A0A7S7LTD2_9BACT</name>
<dbReference type="KEGG" id="sbal:HUE88_07595"/>